<dbReference type="InterPro" id="IPR047679">
    <property type="entry name" value="BREX_BrxC"/>
</dbReference>
<accession>A0A517PYC7</accession>
<sequence length="1220" mass="137377">MTTIGELLTRDLSRKIEEIIQVDQADEQSVHAEITEYIGTDSIREQYHHLLKAIAEAPADPHESVGVWVSGFFGSGKSSFAKNLGYALQNRTVLGSQFADLFKQQLEDDRISDLLDLINAKTPTEVILFEVAKEADTRKVTQRIAELMYTVLLRELDYAEDFDIAELEITLEAEGRLEQFIQLAEKDGKAWRQTRTGSHKINRASAILHELEPTTYPSADSWAKSFRNQEATITVRKVVERTFELWGRRRPGKALVFIIDEVGQHVARSGDKIEDLRATIEEFGKVSKNLLKARKISAPCWIVVTSQEKLDEVVAAIDSKRIDLAKLQDRFHYRVDLAPSDIREVATKRVLAKTGDAEKPLKKLFTDNQGKLNAALRLERTTRRTDINEEDFVSFYPYPPHYIDLCIGIMSGIRLQPGAPRHYGGSNRTIIKQAYEMLVSDRTAFAQKPIGALVTLDKVFELVEGNLSNEKRTDIHQIAERFNSDPEDQGWALKVAKAICLLEFIRDLPRTEANLAAVLVDEVGKATPLSEVQAAVKRLNTAQFIRNTEEGWKLQTAQEKNWETERRGYLEPKPRDRNELARTALQQIFDEPEFKTYRYQNRSFRIGISMDGTSIGDEGELPLTLCVSEDADELTKRIEEIRTESQQNSHQSDLYWLFCLTPEIDELVGQLHASRKMVDKYNQLSAQQKITQDEASCLQDEKNSKNGFETRLRDKLTEAMERGTGMFRGVQKDASALGKGLSEILKKLFSQVVPDLYPKLQMGSRPLKGDEADHILKAADLKALPKVFYESEQGLAVVVKDGAKLVINTNADVAKEVLDYLKSEHSYGNKDSRMGKALEKRFGGTPYGWERDMLRLILATLFRAGEIEVTHQGNRFHNYQDPASRTPFTNNPAFRSSLFSPRQSVGLKTLTQAVQQLEDLIGEEVDVEEGAIATAFKKVAADELEKLYQLKATAEAHRLPVLSMLSEYQQTLTGIQASASDDCVRILTENGEDFGETRDKVRNLRESLDSEAIGILRQARQATEQVWHRLSAHNPSPELSTTVEELQSFLASEDFIDSWDTITDHTKTVLGAYKTAYCDLFDRRAKSYESAIGEIQNRTEWTPLEANNPGMALSLLTPLQGRVGTTEDKEAVQEGKSLGKASLTEMESDLAAVDGLKSSVLVKLQELSIGNDKKAPIRKVRVSGFFNRPIETQAELDKALDLIRDSLQKCIDEGAIIILE</sequence>
<evidence type="ECO:0000259" key="1">
    <source>
        <dbReference type="Pfam" id="PF25791"/>
    </source>
</evidence>
<dbReference type="AlphaFoldDB" id="A0A517PYC7"/>
<name>A0A517PYC7_9PLAN</name>
<protein>
    <recommendedName>
        <fullName evidence="1">Probable ATP-binding protein BrxC winged helix-turn-helix domain-containing protein</fullName>
    </recommendedName>
</protein>
<reference evidence="2 3" key="1">
    <citation type="submission" date="2019-02" db="EMBL/GenBank/DDBJ databases">
        <title>Deep-cultivation of Planctomycetes and their phenomic and genomic characterization uncovers novel biology.</title>
        <authorList>
            <person name="Wiegand S."/>
            <person name="Jogler M."/>
            <person name="Boedeker C."/>
            <person name="Pinto D."/>
            <person name="Vollmers J."/>
            <person name="Rivas-Marin E."/>
            <person name="Kohn T."/>
            <person name="Peeters S.H."/>
            <person name="Heuer A."/>
            <person name="Rast P."/>
            <person name="Oberbeckmann S."/>
            <person name="Bunk B."/>
            <person name="Jeske O."/>
            <person name="Meyerdierks A."/>
            <person name="Storesund J.E."/>
            <person name="Kallscheuer N."/>
            <person name="Luecker S."/>
            <person name="Lage O.M."/>
            <person name="Pohl T."/>
            <person name="Merkel B.J."/>
            <person name="Hornburger P."/>
            <person name="Mueller R.-W."/>
            <person name="Bruemmer F."/>
            <person name="Labrenz M."/>
            <person name="Spormann A.M."/>
            <person name="Op den Camp H."/>
            <person name="Overmann J."/>
            <person name="Amann R."/>
            <person name="Jetten M.S.M."/>
            <person name="Mascher T."/>
            <person name="Medema M.H."/>
            <person name="Devos D.P."/>
            <person name="Kaster A.-K."/>
            <person name="Ovreas L."/>
            <person name="Rohde M."/>
            <person name="Galperin M.Y."/>
            <person name="Jogler C."/>
        </authorList>
    </citation>
    <scope>NUCLEOTIDE SEQUENCE [LARGE SCALE GENOMIC DNA]</scope>
    <source>
        <strain evidence="2 3">HG66A1</strain>
    </source>
</reference>
<gene>
    <name evidence="2" type="ORF">HG66A1_62010</name>
</gene>
<keyword evidence="3" id="KW-1185">Reference proteome</keyword>
<dbReference type="RefSeq" id="WP_145192991.1">
    <property type="nucleotide sequence ID" value="NZ_CP036266.1"/>
</dbReference>
<dbReference type="InterPro" id="IPR027417">
    <property type="entry name" value="P-loop_NTPase"/>
</dbReference>
<evidence type="ECO:0000313" key="3">
    <source>
        <dbReference type="Proteomes" id="UP000320421"/>
    </source>
</evidence>
<dbReference type="NCBIfam" id="NF033441">
    <property type="entry name" value="BREX_BrxC"/>
    <property type="match status" value="1"/>
</dbReference>
<evidence type="ECO:0000313" key="2">
    <source>
        <dbReference type="EMBL" id="QDT24369.1"/>
    </source>
</evidence>
<dbReference type="Proteomes" id="UP000320421">
    <property type="component" value="Chromosome"/>
</dbReference>
<dbReference type="EMBL" id="CP036266">
    <property type="protein sequence ID" value="QDT24369.1"/>
    <property type="molecule type" value="Genomic_DNA"/>
</dbReference>
<organism evidence="2 3">
    <name type="scientific">Gimesia chilikensis</name>
    <dbReference type="NCBI Taxonomy" id="2605989"/>
    <lineage>
        <taxon>Bacteria</taxon>
        <taxon>Pseudomonadati</taxon>
        <taxon>Planctomycetota</taxon>
        <taxon>Planctomycetia</taxon>
        <taxon>Planctomycetales</taxon>
        <taxon>Planctomycetaceae</taxon>
        <taxon>Gimesia</taxon>
    </lineage>
</organism>
<dbReference type="OrthoDB" id="3201900at2"/>
<dbReference type="InterPro" id="IPR058038">
    <property type="entry name" value="BREX_BrxC_wHTH"/>
</dbReference>
<dbReference type="SUPFAM" id="SSF52540">
    <property type="entry name" value="P-loop containing nucleoside triphosphate hydrolases"/>
    <property type="match status" value="1"/>
</dbReference>
<dbReference type="Pfam" id="PF25791">
    <property type="entry name" value="WHD_BREX_BrxC"/>
    <property type="match status" value="1"/>
</dbReference>
<proteinExistence type="predicted"/>
<feature type="domain" description="Probable ATP-binding protein BrxC winged helix-turn-helix" evidence="1">
    <location>
        <begin position="808"/>
        <end position="878"/>
    </location>
</feature>